<proteinExistence type="predicted"/>
<dbReference type="EMBL" id="BSXU01000423">
    <property type="protein sequence ID" value="GMG20633.1"/>
    <property type="molecule type" value="Genomic_DNA"/>
</dbReference>
<dbReference type="PANTHER" id="PTHR48103:SF2">
    <property type="entry name" value="MIDASIN"/>
    <property type="match status" value="1"/>
</dbReference>
<reference evidence="5" key="1">
    <citation type="submission" date="2023-04" db="EMBL/GenBank/DDBJ databases">
        <title>Ambrosiozyma monospora NBRC 1965.</title>
        <authorList>
            <person name="Ichikawa N."/>
            <person name="Sato H."/>
            <person name="Tonouchi N."/>
        </authorList>
    </citation>
    <scope>NUCLEOTIDE SEQUENCE</scope>
    <source>
        <strain evidence="5">NBRC 1965</strain>
    </source>
</reference>
<evidence type="ECO:0000313" key="6">
    <source>
        <dbReference type="Proteomes" id="UP001165063"/>
    </source>
</evidence>
<dbReference type="Gene3D" id="3.40.50.410">
    <property type="entry name" value="von Willebrand factor, type A domain"/>
    <property type="match status" value="1"/>
</dbReference>
<protein>
    <submittedName>
        <fullName evidence="5">Unnamed protein product</fullName>
    </submittedName>
</protein>
<dbReference type="Proteomes" id="UP001165063">
    <property type="component" value="Unassembled WGS sequence"/>
</dbReference>
<comment type="caution">
    <text evidence="5">The sequence shown here is derived from an EMBL/GenBank/DDBJ whole genome shotgun (WGS) entry which is preliminary data.</text>
</comment>
<dbReference type="GO" id="GO:0000055">
    <property type="term" value="P:ribosomal large subunit export from nucleus"/>
    <property type="evidence" value="ECO:0007669"/>
    <property type="project" value="TreeGrafter"/>
</dbReference>
<dbReference type="OrthoDB" id="5186at2759"/>
<keyword evidence="2" id="KW-0067">ATP-binding</keyword>
<keyword evidence="6" id="KW-1185">Reference proteome</keyword>
<feature type="compositionally biased region" description="Acidic residues" evidence="3">
    <location>
        <begin position="1582"/>
        <end position="1643"/>
    </location>
</feature>
<feature type="compositionally biased region" description="Acidic residues" evidence="3">
    <location>
        <begin position="1890"/>
        <end position="1907"/>
    </location>
</feature>
<evidence type="ECO:0000256" key="2">
    <source>
        <dbReference type="ARBA" id="ARBA00022840"/>
    </source>
</evidence>
<feature type="compositionally biased region" description="Basic and acidic residues" evidence="3">
    <location>
        <begin position="1721"/>
        <end position="1742"/>
    </location>
</feature>
<dbReference type="SMART" id="SM00327">
    <property type="entry name" value="VWA"/>
    <property type="match status" value="1"/>
</dbReference>
<feature type="domain" description="VWFA" evidence="4">
    <location>
        <begin position="2000"/>
        <end position="2190"/>
    </location>
</feature>
<sequence>MKSNDYVSYTKFLFNDELSKSLNTVSVEMPQIPGGKIYELLSDLKLFVSSLVAHSPALLQDQLVTFKQLLLNWISYVCGLHQSSTKEEVSEEWKEFMTSLNDETYTEESLFSFSKYLEKSSLTSLSNVLKHYFAPGLLVLKGGITKGSLGKAWVVIGCGFIQLYVPSSAYDPAITDHVMYDNFLDLQRLNEDIRKSWVAIRTTVSGDDQLHAEKLLPEIDSDKIPDKPRIYRSGESVDSLFEEWSSFVDSSVGVDHIKTLLNAATQFSNRSSSQIDTFERNASQFVLRLRDSFSRYADVNDILVGYIYSIKLGFELMFSETEDSKVSKISSLWPTDISNVTDFSVLSNICSELKSVFKSASIDTTDVEKVYSFVIKLLSVVYTGDLNTQAVQDLSNQVLMALYYRWTFRRLKQEEAESTQQGVFKFADPTLDAEKDFQKMFPDSEDIIDTASSDESKAAVSYDDIYFEVAKAYTAAYGGESVSDESFSEMIAEGSNVVGSLNKLSATCGNGVNTPSKLVSLITQLTSSARKFTDKTDSKDIDFYQGYNSYESNKAGEIVIKLQGSVHELLKQWPEHATLGQLFRICTEFLNMPANTPIFRLLAKIEQIYTFISEWEKYAHSGVSLVTHSQSLANLIVAWRKLELVSWKQVFINEELTVQKNMGKWWFHLFESIILPAATGEFIDGEAEVKVVAAVNIFLSQTTYGEFGYRLDLLKAFINHIRILAPYSNIYNSLSNVVSFYEQFQGAIDDAVSSVKKKLEKDVNEVILLASWKDVNIDALKQSSRRSHHNLYKIIRKYRALLNQSITQIIETGLDPSKKTPISKIELPISNVIIDVQESTEICSTISTWDERDQKLRRVHLVGKNMSVYIKNLANEGKTDFYNYTREVTEEADRLKKETPNEATKENKKLCANLKTQKRKLLSDTLKELREMGLRLQSTADVQKMLTSVTAVIATSKTLSGTIVAGSDGYFFRILDLLPRLRASVSECNEEVPPADVQKGLAAAENLLLTLIAGRENLSKTAELSEKIEKFISVFNESSLEKLSNSAGLVKVTQRDATHASLAQAQKLKYWLPRIINVALESLKSASYFGRAAQYSTSVYEEARSFINSVQVTNSTVLLESDVQVVLSVKSFLSTFSNKLNEWKNSNVEVAFVADFILDWISTQQFTFDVSSSTSLTKITTVEDVELAFRQLMTSTIISVQKIAMFQKESGDVSNEEKNWLIDAQTKLSKYSKLLYPISMASKFESCIELLNSVEYNENTMKQVQALVSYTLPIVKHFQNLVNTVLTRLIDNYIDLSHGTYNLSFLLYKIAKDGFCSPQPPQESKEDDNLHEGTGLGDGEGATNNSKDVEDDEDLSEQAQQPNEENKDKDQDQDENDDAVDIEGDMAGDLEDAPPEDDEGEDEDKDQEDDELDEEIDNLDDLDPNAMDDKMWDEEASEDSKEKDSDKMPEDSNANDDMEGVDEDQEDDGKKDNNKENPQEDDSKPPEESKDEGDQENDEDAEDEDDVGQQDDEVRNDEDQQLDADVPEAEVLDLPEEINLDEDDGSDKEEENEGGDDGFEDKLDEDMPQPESHDDEKKDVDMTDEEMEDPDENDEEVEGESNDKDEEGEENENDEDENMADDDVEMNEEPGAEAEEEELLDNEDGQKPPEEANGDEQEEEDQLEGLDGAEDGNNEDDDIDAETAAQQKTGMESEGADAEMQVEQDNVGASGGAANFQDETEQNKKEEEEDKEQQTDSSRDLASESLKQLGDAMKEFHRRRQEIKEATDDDMVDQKSGERPDEFQHLEGENSNNDTQALGAANKDQIQSIDDEMAIDDDENEEEKKNTEDGDDDSHKPEEKQGDEVEKEDEELQDAQDPQDDFNGQSRSAMVGERKRADEEDEFAMKMDIDEPSDSESEDQYDEEDEFGNAVEGSNTVELRPYEESQELWKKADESTRELTSGLCEQLRLILEPTLATKLKGDYKTGKRLNMKRIIPYIASSFRKDKIWMRRTKPSKRQYQIMIAVDDSKSMAESKSVEIAFQSITLVSKALTQLESGQLSIVKFGESTQVVHPFNKQFTAESGVHVFQNFKFDETKTDIHKLVNKSLKYFNDARSTGDSDLWQLQIILSDGVCENHEEVQKLVRRAREEKIMLVFVIIDGVNNNQSILDMTQVDFVDGQMHFNRYLDSFPFEFYVVVHNISELPEMLSLILRQYFTELASA</sequence>
<dbReference type="CDD" id="cd01460">
    <property type="entry name" value="vWA_midasin"/>
    <property type="match status" value="1"/>
</dbReference>
<feature type="compositionally biased region" description="Basic and acidic residues" evidence="3">
    <location>
        <begin position="1468"/>
        <end position="1488"/>
    </location>
</feature>
<evidence type="ECO:0000313" key="5">
    <source>
        <dbReference type="EMBL" id="GMG20633.1"/>
    </source>
</evidence>
<feature type="compositionally biased region" description="Acidic residues" evidence="3">
    <location>
        <begin position="1845"/>
        <end position="1860"/>
    </location>
</feature>
<feature type="compositionally biased region" description="Acidic residues" evidence="3">
    <location>
        <begin position="1489"/>
        <end position="1568"/>
    </location>
</feature>
<evidence type="ECO:0000256" key="1">
    <source>
        <dbReference type="ARBA" id="ARBA00022741"/>
    </source>
</evidence>
<dbReference type="Pfam" id="PF00092">
    <property type="entry name" value="VWA"/>
    <property type="match status" value="1"/>
</dbReference>
<dbReference type="PROSITE" id="PS50234">
    <property type="entry name" value="VWFA"/>
    <property type="match status" value="1"/>
</dbReference>
<gene>
    <name evidence="5" type="ORF">Amon01_000137600</name>
</gene>
<evidence type="ECO:0000259" key="4">
    <source>
        <dbReference type="PROSITE" id="PS50234"/>
    </source>
</evidence>
<dbReference type="GO" id="GO:0005524">
    <property type="term" value="F:ATP binding"/>
    <property type="evidence" value="ECO:0007669"/>
    <property type="project" value="UniProtKB-KW"/>
</dbReference>
<feature type="compositionally biased region" description="Basic and acidic residues" evidence="3">
    <location>
        <begin position="1571"/>
        <end position="1581"/>
    </location>
</feature>
<organism evidence="5 6">
    <name type="scientific">Ambrosiozyma monospora</name>
    <name type="common">Yeast</name>
    <name type="synonym">Endomycopsis monosporus</name>
    <dbReference type="NCBI Taxonomy" id="43982"/>
    <lineage>
        <taxon>Eukaryota</taxon>
        <taxon>Fungi</taxon>
        <taxon>Dikarya</taxon>
        <taxon>Ascomycota</taxon>
        <taxon>Saccharomycotina</taxon>
        <taxon>Pichiomycetes</taxon>
        <taxon>Pichiales</taxon>
        <taxon>Pichiaceae</taxon>
        <taxon>Ambrosiozyma</taxon>
    </lineage>
</organism>
<accession>A0A9W6YTC3</accession>
<feature type="compositionally biased region" description="Basic and acidic residues" evidence="3">
    <location>
        <begin position="1872"/>
        <end position="1889"/>
    </location>
</feature>
<feature type="compositionally biased region" description="Acidic residues" evidence="3">
    <location>
        <begin position="1809"/>
        <end position="1821"/>
    </location>
</feature>
<feature type="region of interest" description="Disordered" evidence="3">
    <location>
        <begin position="1318"/>
        <end position="1914"/>
    </location>
</feature>
<feature type="compositionally biased region" description="Basic and acidic residues" evidence="3">
    <location>
        <begin position="1822"/>
        <end position="1844"/>
    </location>
</feature>
<keyword evidence="1" id="KW-0547">Nucleotide-binding</keyword>
<dbReference type="GO" id="GO:0000027">
    <property type="term" value="P:ribosomal large subunit assembly"/>
    <property type="evidence" value="ECO:0007669"/>
    <property type="project" value="TreeGrafter"/>
</dbReference>
<dbReference type="InterPro" id="IPR002035">
    <property type="entry name" value="VWF_A"/>
</dbReference>
<evidence type="ECO:0000256" key="3">
    <source>
        <dbReference type="SAM" id="MobiDB-lite"/>
    </source>
</evidence>
<feature type="compositionally biased region" description="Acidic residues" evidence="3">
    <location>
        <begin position="1652"/>
        <end position="1681"/>
    </location>
</feature>
<feature type="compositionally biased region" description="Basic and acidic residues" evidence="3">
    <location>
        <begin position="1762"/>
        <end position="1788"/>
    </location>
</feature>
<feature type="compositionally biased region" description="Acidic residues" evidence="3">
    <location>
        <begin position="1453"/>
        <end position="1467"/>
    </location>
</feature>
<dbReference type="GO" id="GO:0030687">
    <property type="term" value="C:preribosome, large subunit precursor"/>
    <property type="evidence" value="ECO:0007669"/>
    <property type="project" value="TreeGrafter"/>
</dbReference>
<dbReference type="SUPFAM" id="SSF53300">
    <property type="entry name" value="vWA-like"/>
    <property type="match status" value="1"/>
</dbReference>
<name>A0A9W6YTC3_AMBMO</name>
<feature type="compositionally biased region" description="Acidic residues" evidence="3">
    <location>
        <begin position="1371"/>
        <end position="1423"/>
    </location>
</feature>
<dbReference type="PANTHER" id="PTHR48103">
    <property type="entry name" value="MIDASIN-RELATED"/>
    <property type="match status" value="1"/>
</dbReference>
<dbReference type="GO" id="GO:0005634">
    <property type="term" value="C:nucleus"/>
    <property type="evidence" value="ECO:0007669"/>
    <property type="project" value="TreeGrafter"/>
</dbReference>
<feature type="compositionally biased region" description="Basic and acidic residues" evidence="3">
    <location>
        <begin position="1438"/>
        <end position="1450"/>
    </location>
</feature>
<dbReference type="InterPro" id="IPR036465">
    <property type="entry name" value="vWFA_dom_sf"/>
</dbReference>